<dbReference type="InterPro" id="IPR036779">
    <property type="entry name" value="LysM_dom_sf"/>
</dbReference>
<keyword evidence="2" id="KW-1133">Transmembrane helix</keyword>
<protein>
    <submittedName>
        <fullName evidence="4">LysM peptidoglycan-binding domain-containing protein</fullName>
    </submittedName>
    <submittedName>
        <fullName evidence="5">Peptidoglycan-binding protein LysM</fullName>
    </submittedName>
</protein>
<dbReference type="EMBL" id="RZUH01000005">
    <property type="protein sequence ID" value="KAA8827791.1"/>
    <property type="molecule type" value="Genomic_DNA"/>
</dbReference>
<feature type="domain" description="LysM" evidence="3">
    <location>
        <begin position="79"/>
        <end position="129"/>
    </location>
</feature>
<feature type="region of interest" description="Disordered" evidence="1">
    <location>
        <begin position="17"/>
        <end position="41"/>
    </location>
</feature>
<dbReference type="Pfam" id="PF01476">
    <property type="entry name" value="LysM"/>
    <property type="match status" value="1"/>
</dbReference>
<dbReference type="SMART" id="SM00257">
    <property type="entry name" value="LysM"/>
    <property type="match status" value="1"/>
</dbReference>
<evidence type="ECO:0000313" key="4">
    <source>
        <dbReference type="EMBL" id="KAA8827791.1"/>
    </source>
</evidence>
<dbReference type="CDD" id="cd00118">
    <property type="entry name" value="LysM"/>
    <property type="match status" value="1"/>
</dbReference>
<dbReference type="AlphaFoldDB" id="A0A261FF25"/>
<dbReference type="RefSeq" id="WP_094668220.1">
    <property type="nucleotide sequence ID" value="NZ_MWWW01000025.1"/>
</dbReference>
<gene>
    <name evidence="5" type="ORF">BMYO_1807</name>
    <name evidence="4" type="ORF">EMO91_08165</name>
</gene>
<dbReference type="Gene3D" id="3.10.350.10">
    <property type="entry name" value="LysM domain"/>
    <property type="match status" value="1"/>
</dbReference>
<dbReference type="Proteomes" id="UP000216871">
    <property type="component" value="Unassembled WGS sequence"/>
</dbReference>
<dbReference type="InterPro" id="IPR018392">
    <property type="entry name" value="LysM"/>
</dbReference>
<sequence>MTNSVVAGGAVGLHVDEKRPSRRVHGLSRGVHELSQRTHRPSRGGRGIAVLLAFVLSLIGAGIGTAQMAQSQGGPVEVTSYIVKPGDTLWSYASHITPPGEDVSQTVDELISLNHLDSGSLRVGQRIVVPVEEVVG</sequence>
<keyword evidence="2" id="KW-0472">Membrane</keyword>
<name>A0A261FF25_9BIFI</name>
<dbReference type="Proteomes" id="UP000410049">
    <property type="component" value="Unassembled WGS sequence"/>
</dbReference>
<dbReference type="OrthoDB" id="5084290at2"/>
<evidence type="ECO:0000256" key="1">
    <source>
        <dbReference type="SAM" id="MobiDB-lite"/>
    </source>
</evidence>
<keyword evidence="2" id="KW-0812">Transmembrane</keyword>
<comment type="caution">
    <text evidence="5">The sequence shown here is derived from an EMBL/GenBank/DDBJ whole genome shotgun (WGS) entry which is preliminary data.</text>
</comment>
<accession>A0A261FF25</accession>
<organism evidence="5 6">
    <name type="scientific">Bifidobacterium myosotis</name>
    <dbReference type="NCBI Taxonomy" id="1630166"/>
    <lineage>
        <taxon>Bacteria</taxon>
        <taxon>Bacillati</taxon>
        <taxon>Actinomycetota</taxon>
        <taxon>Actinomycetes</taxon>
        <taxon>Bifidobacteriales</taxon>
        <taxon>Bifidobacteriaceae</taxon>
        <taxon>Bifidobacterium</taxon>
    </lineage>
</organism>
<proteinExistence type="predicted"/>
<evidence type="ECO:0000313" key="6">
    <source>
        <dbReference type="Proteomes" id="UP000216871"/>
    </source>
</evidence>
<evidence type="ECO:0000256" key="2">
    <source>
        <dbReference type="SAM" id="Phobius"/>
    </source>
</evidence>
<reference evidence="4 7" key="2">
    <citation type="journal article" date="2019" name="Syst. Appl. Microbiol.">
        <title>Characterization of Bifidobacterium species in feaces of the Egyptian fruit bat: Description of B. vespertilionis sp. nov. and B. rousetti sp. nov.</title>
        <authorList>
            <person name="Modesto M."/>
            <person name="Satti M."/>
            <person name="Watanabe K."/>
            <person name="Puglisi E."/>
            <person name="Morelli L."/>
            <person name="Huang C.-H."/>
            <person name="Liou J.-S."/>
            <person name="Miyashita M."/>
            <person name="Tamura T."/>
            <person name="Saito S."/>
            <person name="Mori K."/>
            <person name="Huang L."/>
            <person name="Sciavilla P."/>
            <person name="Sandri C."/>
            <person name="Spiezio C."/>
            <person name="Vitali F."/>
            <person name="Cavalieri D."/>
            <person name="Perpetuini G."/>
            <person name="Tofalo R."/>
            <person name="Bonetti A."/>
            <person name="Arita M."/>
            <person name="Mattarelli P."/>
        </authorList>
    </citation>
    <scope>NUCLEOTIDE SEQUENCE [LARGE SCALE GENOMIC DNA]</scope>
    <source>
        <strain evidence="4 7">RST17</strain>
    </source>
</reference>
<dbReference type="SUPFAM" id="SSF54106">
    <property type="entry name" value="LysM domain"/>
    <property type="match status" value="1"/>
</dbReference>
<reference evidence="5 6" key="1">
    <citation type="journal article" date="2017" name="BMC Genomics">
        <title>Comparative genomic and phylogenomic analyses of the Bifidobacteriaceae family.</title>
        <authorList>
            <person name="Lugli G.A."/>
            <person name="Milani C."/>
            <person name="Turroni F."/>
            <person name="Duranti S."/>
            <person name="Mancabelli L."/>
            <person name="Mangifesta M."/>
            <person name="Ferrario C."/>
            <person name="Modesto M."/>
            <person name="Mattarelli P."/>
            <person name="Jiri K."/>
            <person name="van Sinderen D."/>
            <person name="Ventura M."/>
        </authorList>
    </citation>
    <scope>NUCLEOTIDE SEQUENCE [LARGE SCALE GENOMIC DNA]</scope>
    <source>
        <strain evidence="5 6">DSM 100196</strain>
    </source>
</reference>
<feature type="transmembrane region" description="Helical" evidence="2">
    <location>
        <begin position="47"/>
        <end position="69"/>
    </location>
</feature>
<evidence type="ECO:0000313" key="5">
    <source>
        <dbReference type="EMBL" id="OZG57734.1"/>
    </source>
</evidence>
<evidence type="ECO:0000313" key="7">
    <source>
        <dbReference type="Proteomes" id="UP000410049"/>
    </source>
</evidence>
<dbReference type="PROSITE" id="PS51782">
    <property type="entry name" value="LYSM"/>
    <property type="match status" value="1"/>
</dbReference>
<evidence type="ECO:0000259" key="3">
    <source>
        <dbReference type="PROSITE" id="PS51782"/>
    </source>
</evidence>
<dbReference type="EMBL" id="MWWW01000025">
    <property type="protein sequence ID" value="OZG57734.1"/>
    <property type="molecule type" value="Genomic_DNA"/>
</dbReference>
<keyword evidence="6" id="KW-1185">Reference proteome</keyword>